<keyword evidence="1" id="KW-1133">Transmembrane helix</keyword>
<dbReference type="GO" id="GO:0006813">
    <property type="term" value="P:potassium ion transport"/>
    <property type="evidence" value="ECO:0007669"/>
    <property type="project" value="TreeGrafter"/>
</dbReference>
<dbReference type="PANTHER" id="PTHR28062">
    <property type="entry name" value="K+-H+ EXCHANGE-LIKE PROTEIN"/>
    <property type="match status" value="1"/>
</dbReference>
<proteinExistence type="predicted"/>
<dbReference type="GO" id="GO:1902600">
    <property type="term" value="P:proton transmembrane transport"/>
    <property type="evidence" value="ECO:0007669"/>
    <property type="project" value="TreeGrafter"/>
</dbReference>
<evidence type="ECO:0000256" key="1">
    <source>
        <dbReference type="SAM" id="Phobius"/>
    </source>
</evidence>
<evidence type="ECO:0000313" key="2">
    <source>
        <dbReference type="EMBL" id="KAF5389181.1"/>
    </source>
</evidence>
<evidence type="ECO:0008006" key="4">
    <source>
        <dbReference type="Google" id="ProtNLM"/>
    </source>
</evidence>
<keyword evidence="1" id="KW-0812">Transmembrane</keyword>
<reference evidence="2 3" key="1">
    <citation type="journal article" date="2020" name="ISME J.">
        <title>Uncovering the hidden diversity of litter-decomposition mechanisms in mushroom-forming fungi.</title>
        <authorList>
            <person name="Floudas D."/>
            <person name="Bentzer J."/>
            <person name="Ahren D."/>
            <person name="Johansson T."/>
            <person name="Persson P."/>
            <person name="Tunlid A."/>
        </authorList>
    </citation>
    <scope>NUCLEOTIDE SEQUENCE [LARGE SCALE GENOMIC DNA]</scope>
    <source>
        <strain evidence="2 3">CBS 406.79</strain>
    </source>
</reference>
<dbReference type="Pfam" id="PF10173">
    <property type="entry name" value="Mit_KHE1"/>
    <property type="match status" value="1"/>
</dbReference>
<feature type="transmembrane region" description="Helical" evidence="1">
    <location>
        <begin position="164"/>
        <end position="183"/>
    </location>
</feature>
<keyword evidence="3" id="KW-1185">Reference proteome</keyword>
<gene>
    <name evidence="2" type="ORF">D9757_003410</name>
</gene>
<dbReference type="AlphaFoldDB" id="A0A8H5MD09"/>
<sequence>MKSLHSVQRIISLPITRPRNSIDVQRRNGGQGFTYHQFQLHIKSADLDNKQSTKGGWIQRAQTKASSTWASFGKAPEGNWKLRLFRAGERIIDRLDYEELALKGVNPSLGPTIRNPEVQGKGPEEAKKIIISLLYPPSIQSGDVSLGELRELVQTRESKHRKGFWMWMIIAPFTAPFMIIPVIPNIPFFFCAWRSWSHYLSYRASQYLSNLIKHGQIVSTPSTELDAIYKQYSVKTLTASPTQSDSSSKMLLTREAVPAVLSTFLLDDSSASDMYRAIEQARVRSQLPP</sequence>
<dbReference type="PANTHER" id="PTHR28062:SF1">
    <property type="entry name" value="TRANSMEMBRANE PROTEIN"/>
    <property type="match status" value="1"/>
</dbReference>
<dbReference type="Proteomes" id="UP000518752">
    <property type="component" value="Unassembled WGS sequence"/>
</dbReference>
<comment type="caution">
    <text evidence="2">The sequence shown here is derived from an EMBL/GenBank/DDBJ whole genome shotgun (WGS) entry which is preliminary data.</text>
</comment>
<protein>
    <recommendedName>
        <fullName evidence="4">Mitochondrial K+-H+ exchange-related-domain-containing protein</fullName>
    </recommendedName>
</protein>
<keyword evidence="1" id="KW-0472">Membrane</keyword>
<name>A0A8H5MD09_9AGAR</name>
<dbReference type="InterPro" id="IPR018786">
    <property type="entry name" value="Mit_KHE1"/>
</dbReference>
<organism evidence="2 3">
    <name type="scientific">Collybiopsis confluens</name>
    <dbReference type="NCBI Taxonomy" id="2823264"/>
    <lineage>
        <taxon>Eukaryota</taxon>
        <taxon>Fungi</taxon>
        <taxon>Dikarya</taxon>
        <taxon>Basidiomycota</taxon>
        <taxon>Agaricomycotina</taxon>
        <taxon>Agaricomycetes</taxon>
        <taxon>Agaricomycetidae</taxon>
        <taxon>Agaricales</taxon>
        <taxon>Marasmiineae</taxon>
        <taxon>Omphalotaceae</taxon>
        <taxon>Collybiopsis</taxon>
    </lineage>
</organism>
<dbReference type="OrthoDB" id="5562676at2759"/>
<accession>A0A8H5MD09</accession>
<evidence type="ECO:0000313" key="3">
    <source>
        <dbReference type="Proteomes" id="UP000518752"/>
    </source>
</evidence>
<dbReference type="EMBL" id="JAACJN010000023">
    <property type="protein sequence ID" value="KAF5389181.1"/>
    <property type="molecule type" value="Genomic_DNA"/>
</dbReference>
<dbReference type="GO" id="GO:0005743">
    <property type="term" value="C:mitochondrial inner membrane"/>
    <property type="evidence" value="ECO:0007669"/>
    <property type="project" value="TreeGrafter"/>
</dbReference>